<evidence type="ECO:0000256" key="4">
    <source>
        <dbReference type="ARBA" id="ARBA00022692"/>
    </source>
</evidence>
<proteinExistence type="inferred from homology"/>
<dbReference type="PANTHER" id="PTHR24089">
    <property type="entry name" value="SOLUTE CARRIER FAMILY 25"/>
    <property type="match status" value="1"/>
</dbReference>
<keyword evidence="5" id="KW-0677">Repeat</keyword>
<dbReference type="GO" id="GO:0005743">
    <property type="term" value="C:mitochondrial inner membrane"/>
    <property type="evidence" value="ECO:0007669"/>
    <property type="project" value="InterPro"/>
</dbReference>
<dbReference type="SUPFAM" id="SSF103506">
    <property type="entry name" value="Mitochondrial carrier"/>
    <property type="match status" value="1"/>
</dbReference>
<dbReference type="PRINTS" id="PR00927">
    <property type="entry name" value="ADPTRNSLCASE"/>
</dbReference>
<sequence>MAAAVADTRAGGGAQWSPAPGAMASASTTSGAPAQASTSRHSIWDSSRMFFAGGTAGAIARTATAPLDRIKLLFQVQNMQGSGTQAGAYTGIFQAAGKILREEGFLALWKGNSVLIIRIFPYSAAQLAANDSYKRLLADEVTHELTVQRRLLAGACAGMTATALTHPLDTVRLRLALPNHPYKGAVDAVRTIVRTEGVAALYKGLIPTLVGVAPYAAINFASYDLAKKTFYHGEKPQNPIANFFMGAGSGTVAATVCYPLDTVRRRMQMKGTVYSSQADAFRTIYAKEGVRGFYRGWLANTLKVTPQNSIRFVAYEAIKAVFGIKKSKTDT</sequence>
<keyword evidence="6 12" id="KW-1133">Transmembrane helix</keyword>
<feature type="repeat" description="Solcar" evidence="9">
    <location>
        <begin position="145"/>
        <end position="229"/>
    </location>
</feature>
<accession>A0A7S0R2M7</accession>
<keyword evidence="4 9" id="KW-0812">Transmembrane</keyword>
<dbReference type="GO" id="GO:0005471">
    <property type="term" value="F:ATP:ADP antiporter activity"/>
    <property type="evidence" value="ECO:0007669"/>
    <property type="project" value="InterPro"/>
</dbReference>
<evidence type="ECO:0000256" key="11">
    <source>
        <dbReference type="SAM" id="MobiDB-lite"/>
    </source>
</evidence>
<feature type="repeat" description="Solcar" evidence="9">
    <location>
        <begin position="44"/>
        <end position="136"/>
    </location>
</feature>
<dbReference type="GO" id="GO:1990544">
    <property type="term" value="P:mitochondrial ATP transmembrane transport"/>
    <property type="evidence" value="ECO:0007669"/>
    <property type="project" value="InterPro"/>
</dbReference>
<feature type="compositionally biased region" description="Low complexity" evidence="11">
    <location>
        <begin position="17"/>
        <end position="39"/>
    </location>
</feature>
<dbReference type="GO" id="GO:0140021">
    <property type="term" value="P:mitochondrial ADP transmembrane transport"/>
    <property type="evidence" value="ECO:0007669"/>
    <property type="project" value="InterPro"/>
</dbReference>
<evidence type="ECO:0000256" key="3">
    <source>
        <dbReference type="ARBA" id="ARBA00022448"/>
    </source>
</evidence>
<dbReference type="PROSITE" id="PS50920">
    <property type="entry name" value="SOLCAR"/>
    <property type="match status" value="3"/>
</dbReference>
<evidence type="ECO:0000256" key="12">
    <source>
        <dbReference type="SAM" id="Phobius"/>
    </source>
</evidence>
<comment type="subcellular location">
    <subcellularLocation>
        <location evidence="1">Membrane</location>
        <topology evidence="1">Multi-pass membrane protein</topology>
    </subcellularLocation>
</comment>
<dbReference type="InterPro" id="IPR002067">
    <property type="entry name" value="MCP"/>
</dbReference>
<dbReference type="PRINTS" id="PR00926">
    <property type="entry name" value="MITOCARRIER"/>
</dbReference>
<feature type="transmembrane region" description="Helical" evidence="12">
    <location>
        <begin position="240"/>
        <end position="260"/>
    </location>
</feature>
<protein>
    <submittedName>
        <fullName evidence="13">Uncharacterized protein</fullName>
    </submittedName>
</protein>
<dbReference type="InterPro" id="IPR018108">
    <property type="entry name" value="MCP_transmembrane"/>
</dbReference>
<dbReference type="InterPro" id="IPR023395">
    <property type="entry name" value="MCP_dom_sf"/>
</dbReference>
<dbReference type="InterPro" id="IPR002113">
    <property type="entry name" value="ADT_euk_type"/>
</dbReference>
<keyword evidence="7 9" id="KW-0472">Membrane</keyword>
<evidence type="ECO:0000256" key="8">
    <source>
        <dbReference type="ARBA" id="ARBA00024143"/>
    </source>
</evidence>
<feature type="repeat" description="Solcar" evidence="9">
    <location>
        <begin position="237"/>
        <end position="321"/>
    </location>
</feature>
<dbReference type="AlphaFoldDB" id="A0A7S0R2M7"/>
<evidence type="ECO:0000256" key="9">
    <source>
        <dbReference type="PROSITE-ProRule" id="PRU00282"/>
    </source>
</evidence>
<name>A0A7S0R2M7_9CHLO</name>
<comment type="similarity">
    <text evidence="2 10">Belongs to the mitochondrial carrier (TC 2.A.29) family.</text>
</comment>
<feature type="region of interest" description="Disordered" evidence="11">
    <location>
        <begin position="1"/>
        <end position="40"/>
    </location>
</feature>
<dbReference type="Pfam" id="PF00153">
    <property type="entry name" value="Mito_carr"/>
    <property type="match status" value="3"/>
</dbReference>
<gene>
    <name evidence="13" type="ORF">CLEI1391_LOCUS1362</name>
</gene>
<reference evidence="13" key="1">
    <citation type="submission" date="2021-01" db="EMBL/GenBank/DDBJ databases">
        <authorList>
            <person name="Corre E."/>
            <person name="Pelletier E."/>
            <person name="Niang G."/>
            <person name="Scheremetjew M."/>
            <person name="Finn R."/>
            <person name="Kale V."/>
            <person name="Holt S."/>
            <person name="Cochrane G."/>
            <person name="Meng A."/>
            <person name="Brown T."/>
            <person name="Cohen L."/>
        </authorList>
    </citation>
    <scope>NUCLEOTIDE SEQUENCE</scope>
    <source>
        <strain evidence="13">SAG 11-49</strain>
    </source>
</reference>
<evidence type="ECO:0000256" key="5">
    <source>
        <dbReference type="ARBA" id="ARBA00022737"/>
    </source>
</evidence>
<evidence type="ECO:0000256" key="6">
    <source>
        <dbReference type="ARBA" id="ARBA00022989"/>
    </source>
</evidence>
<keyword evidence="3 10" id="KW-0813">Transport</keyword>
<dbReference type="EMBL" id="HBFB01002632">
    <property type="protein sequence ID" value="CAD8665377.1"/>
    <property type="molecule type" value="Transcribed_RNA"/>
</dbReference>
<dbReference type="Gene3D" id="1.50.40.10">
    <property type="entry name" value="Mitochondrial carrier domain"/>
    <property type="match status" value="1"/>
</dbReference>
<evidence type="ECO:0000256" key="7">
    <source>
        <dbReference type="ARBA" id="ARBA00023136"/>
    </source>
</evidence>
<feature type="transmembrane region" description="Helical" evidence="12">
    <location>
        <begin position="200"/>
        <end position="220"/>
    </location>
</feature>
<organism evidence="13">
    <name type="scientific">Chlamydomonas leiostraca</name>
    <dbReference type="NCBI Taxonomy" id="1034604"/>
    <lineage>
        <taxon>Eukaryota</taxon>
        <taxon>Viridiplantae</taxon>
        <taxon>Chlorophyta</taxon>
        <taxon>core chlorophytes</taxon>
        <taxon>Chlorophyceae</taxon>
        <taxon>CS clade</taxon>
        <taxon>Chlamydomonadales</taxon>
        <taxon>Chlamydomonadaceae</taxon>
        <taxon>Chlamydomonas</taxon>
    </lineage>
</organism>
<comment type="catalytic activity">
    <reaction evidence="8">
        <text>ADP(in) + ATP(out) = ADP(out) + ATP(in)</text>
        <dbReference type="Rhea" id="RHEA:34999"/>
        <dbReference type="ChEBI" id="CHEBI:30616"/>
        <dbReference type="ChEBI" id="CHEBI:456216"/>
    </reaction>
    <physiologicalReaction direction="left-to-right" evidence="8">
        <dbReference type="Rhea" id="RHEA:35000"/>
    </physiologicalReaction>
</comment>
<evidence type="ECO:0000313" key="13">
    <source>
        <dbReference type="EMBL" id="CAD8665377.1"/>
    </source>
</evidence>
<evidence type="ECO:0000256" key="10">
    <source>
        <dbReference type="RuleBase" id="RU000488"/>
    </source>
</evidence>
<evidence type="ECO:0000256" key="1">
    <source>
        <dbReference type="ARBA" id="ARBA00004141"/>
    </source>
</evidence>
<evidence type="ECO:0000256" key="2">
    <source>
        <dbReference type="ARBA" id="ARBA00006375"/>
    </source>
</evidence>